<accession>A0A2T0MFZ5</accession>
<dbReference type="EMBL" id="PVYX01000001">
    <property type="protein sequence ID" value="PRX56493.1"/>
    <property type="molecule type" value="Genomic_DNA"/>
</dbReference>
<sequence length="386" mass="43294">MDNSKITIRSPHLEGAEVSWFAPICNGDDRYLGERSMDYKSTFENASEILLTADKNGFRNILCPSSYQVGQDTLPFVSAVAPMTQQINMLAAVRCGEIHPAMLGRTLSTIDHILKGRFTINIISSPLPGEESMSSEDRYQRSREVIEILKQGWTQDEIDYQGQFYSMKVPSLPMKSYQNGGPLLYFGGYSPAAVELCAEHCDVYLMWPETEENLRKLMENMSAKAATYGRKVDFGLRVHVVVRETEEEAREYADSIVSKLEVEQGKEIRERALDAKSYGVSRQAQMRELSEDDGYVEPHMWTGIGRGRSGCGAALVGNPDQIVEKLNRYMDMGIRAFIFSGYPHKEECERFAKLVLPKLKTFSMPIVQGKVGAEEPSTPLAAGVRI</sequence>
<dbReference type="AlphaFoldDB" id="A0A2T0MFZ5"/>
<dbReference type="SUPFAM" id="SSF51679">
    <property type="entry name" value="Bacterial luciferase-like"/>
    <property type="match status" value="1"/>
</dbReference>
<reference evidence="6 7" key="1">
    <citation type="submission" date="2018-03" db="EMBL/GenBank/DDBJ databases">
        <title>Genomic Encyclopedia of Archaeal and Bacterial Type Strains, Phase II (KMG-II): from individual species to whole genera.</title>
        <authorList>
            <person name="Goeker M."/>
        </authorList>
    </citation>
    <scope>NUCLEOTIDE SEQUENCE [LARGE SCALE GENOMIC DNA]</scope>
    <source>
        <strain evidence="6 7">DSM 25027</strain>
    </source>
</reference>
<dbReference type="PANTHER" id="PTHR42847">
    <property type="entry name" value="ALKANESULFONATE MONOOXYGENASE"/>
    <property type="match status" value="1"/>
</dbReference>
<dbReference type="RefSeq" id="WP_106144875.1">
    <property type="nucleotide sequence ID" value="NZ_PVYX01000001.1"/>
</dbReference>
<gene>
    <name evidence="6" type="ORF">CLV81_0490</name>
</gene>
<keyword evidence="7" id="KW-1185">Reference proteome</keyword>
<dbReference type="OrthoDB" id="9814695at2"/>
<evidence type="ECO:0000256" key="1">
    <source>
        <dbReference type="ARBA" id="ARBA00022630"/>
    </source>
</evidence>
<evidence type="ECO:0000256" key="2">
    <source>
        <dbReference type="ARBA" id="ARBA00022643"/>
    </source>
</evidence>
<dbReference type="Proteomes" id="UP000237640">
    <property type="component" value="Unassembled WGS sequence"/>
</dbReference>
<evidence type="ECO:0000313" key="6">
    <source>
        <dbReference type="EMBL" id="PRX56493.1"/>
    </source>
</evidence>
<keyword evidence="1" id="KW-0285">Flavoprotein</keyword>
<dbReference type="GO" id="GO:0046306">
    <property type="term" value="P:alkanesulfonate catabolic process"/>
    <property type="evidence" value="ECO:0007669"/>
    <property type="project" value="TreeGrafter"/>
</dbReference>
<dbReference type="PANTHER" id="PTHR42847:SF4">
    <property type="entry name" value="ALKANESULFONATE MONOOXYGENASE-RELATED"/>
    <property type="match status" value="1"/>
</dbReference>
<dbReference type="InterPro" id="IPR036661">
    <property type="entry name" value="Luciferase-like_sf"/>
</dbReference>
<dbReference type="CDD" id="cd01094">
    <property type="entry name" value="Alkanesulfonate_monoxygenase"/>
    <property type="match status" value="1"/>
</dbReference>
<evidence type="ECO:0000256" key="4">
    <source>
        <dbReference type="ARBA" id="ARBA00023033"/>
    </source>
</evidence>
<dbReference type="InterPro" id="IPR050172">
    <property type="entry name" value="SsuD_RutA_monooxygenase"/>
</dbReference>
<evidence type="ECO:0000259" key="5">
    <source>
        <dbReference type="Pfam" id="PF00296"/>
    </source>
</evidence>
<protein>
    <submittedName>
        <fullName evidence="6">Alkanesulfonate monooxygenase</fullName>
    </submittedName>
</protein>
<comment type="caution">
    <text evidence="6">The sequence shown here is derived from an EMBL/GenBank/DDBJ whole genome shotgun (WGS) entry which is preliminary data.</text>
</comment>
<evidence type="ECO:0000313" key="7">
    <source>
        <dbReference type="Proteomes" id="UP000237640"/>
    </source>
</evidence>
<keyword evidence="4 6" id="KW-0503">Monooxygenase</keyword>
<dbReference type="Gene3D" id="3.20.20.30">
    <property type="entry name" value="Luciferase-like domain"/>
    <property type="match status" value="1"/>
</dbReference>
<keyword evidence="2" id="KW-0288">FMN</keyword>
<organism evidence="6 7">
    <name type="scientific">Flagellimonas meridianipacifica</name>
    <dbReference type="NCBI Taxonomy" id="1080225"/>
    <lineage>
        <taxon>Bacteria</taxon>
        <taxon>Pseudomonadati</taxon>
        <taxon>Bacteroidota</taxon>
        <taxon>Flavobacteriia</taxon>
        <taxon>Flavobacteriales</taxon>
        <taxon>Flavobacteriaceae</taxon>
        <taxon>Flagellimonas</taxon>
    </lineage>
</organism>
<dbReference type="InterPro" id="IPR011251">
    <property type="entry name" value="Luciferase-like_dom"/>
</dbReference>
<name>A0A2T0MFZ5_9FLAO</name>
<evidence type="ECO:0000256" key="3">
    <source>
        <dbReference type="ARBA" id="ARBA00023002"/>
    </source>
</evidence>
<dbReference type="Pfam" id="PF00296">
    <property type="entry name" value="Bac_luciferase"/>
    <property type="match status" value="1"/>
</dbReference>
<feature type="domain" description="Luciferase-like" evidence="5">
    <location>
        <begin position="17"/>
        <end position="335"/>
    </location>
</feature>
<dbReference type="GO" id="GO:0008726">
    <property type="term" value="F:alkanesulfonate monooxygenase activity"/>
    <property type="evidence" value="ECO:0007669"/>
    <property type="project" value="TreeGrafter"/>
</dbReference>
<proteinExistence type="predicted"/>
<keyword evidence="3" id="KW-0560">Oxidoreductase</keyword>